<dbReference type="Proteomes" id="UP000248536">
    <property type="component" value="Chromosome"/>
</dbReference>
<keyword evidence="3" id="KW-1185">Reference proteome</keyword>
<evidence type="ECO:0000259" key="1">
    <source>
        <dbReference type="Pfam" id="PF12867"/>
    </source>
</evidence>
<organism evidence="2 3">
    <name type="scientific">Flagellimonas maritima</name>
    <dbReference type="NCBI Taxonomy" id="1383885"/>
    <lineage>
        <taxon>Bacteria</taxon>
        <taxon>Pseudomonadati</taxon>
        <taxon>Bacteroidota</taxon>
        <taxon>Flavobacteriia</taxon>
        <taxon>Flavobacteriales</taxon>
        <taxon>Flavobacteriaceae</taxon>
        <taxon>Flagellimonas</taxon>
    </lineage>
</organism>
<accession>A0A2Z4LRA7</accession>
<dbReference type="AlphaFoldDB" id="A0A2Z4LRA7"/>
<dbReference type="KEGG" id="spon:HME9304_01230"/>
<proteinExistence type="predicted"/>
<dbReference type="Gene3D" id="1.20.120.450">
    <property type="entry name" value="dinb family like domain"/>
    <property type="match status" value="1"/>
</dbReference>
<evidence type="ECO:0000313" key="2">
    <source>
        <dbReference type="EMBL" id="AWX44230.1"/>
    </source>
</evidence>
<dbReference type="InterPro" id="IPR034660">
    <property type="entry name" value="DinB/YfiT-like"/>
</dbReference>
<reference evidence="2 3" key="1">
    <citation type="submission" date="2018-06" db="EMBL/GenBank/DDBJ databases">
        <title>Spongiibacterium sp. HME9304 Genome sequencing and assembly.</title>
        <authorList>
            <person name="Kang H."/>
            <person name="Kim H."/>
            <person name="Joh K."/>
        </authorList>
    </citation>
    <scope>NUCLEOTIDE SEQUENCE [LARGE SCALE GENOMIC DNA]</scope>
    <source>
        <strain evidence="2 3">HME9304</strain>
    </source>
</reference>
<dbReference type="Pfam" id="PF12867">
    <property type="entry name" value="DinB_2"/>
    <property type="match status" value="1"/>
</dbReference>
<name>A0A2Z4LRA7_9FLAO</name>
<feature type="domain" description="DinB-like" evidence="1">
    <location>
        <begin position="33"/>
        <end position="165"/>
    </location>
</feature>
<dbReference type="EMBL" id="CP030104">
    <property type="protein sequence ID" value="AWX44230.1"/>
    <property type="molecule type" value="Genomic_DNA"/>
</dbReference>
<protein>
    <recommendedName>
        <fullName evidence="1">DinB-like domain-containing protein</fullName>
    </recommendedName>
</protein>
<sequence length="174" mass="19588">MLADKIMPNEYGQAILFYTDKADKGTTILEVLENSKQAMKQYLQSIPDDKIDYQYANGKWTVAEVIQHIISYELIMTERALVVAGIKTDSLKFTFYTQSTTVAGAKNKSKQELLEEFTNVRENTIEAFKSLTDGELKTVGTLDGNIASVRMIGLCISGHQTHHFNVLKNRYGLL</sequence>
<evidence type="ECO:0000313" key="3">
    <source>
        <dbReference type="Proteomes" id="UP000248536"/>
    </source>
</evidence>
<gene>
    <name evidence="2" type="ORF">HME9304_01230</name>
</gene>
<dbReference type="SUPFAM" id="SSF109854">
    <property type="entry name" value="DinB/YfiT-like putative metalloenzymes"/>
    <property type="match status" value="1"/>
</dbReference>
<dbReference type="InterPro" id="IPR024775">
    <property type="entry name" value="DinB-like"/>
</dbReference>